<gene>
    <name evidence="2" type="ORF">H9639_06700</name>
</gene>
<dbReference type="EMBL" id="JACSQD010000002">
    <property type="protein sequence ID" value="MBD7994984.1"/>
    <property type="molecule type" value="Genomic_DNA"/>
</dbReference>
<comment type="caution">
    <text evidence="2">The sequence shown here is derived from an EMBL/GenBank/DDBJ whole genome shotgun (WGS) entry which is preliminary data.</text>
</comment>
<evidence type="ECO:0000256" key="1">
    <source>
        <dbReference type="SAM" id="Phobius"/>
    </source>
</evidence>
<feature type="transmembrane region" description="Helical" evidence="1">
    <location>
        <begin position="35"/>
        <end position="56"/>
    </location>
</feature>
<feature type="transmembrane region" description="Helical" evidence="1">
    <location>
        <begin position="139"/>
        <end position="164"/>
    </location>
</feature>
<keyword evidence="1" id="KW-0812">Transmembrane</keyword>
<feature type="transmembrane region" description="Helical" evidence="1">
    <location>
        <begin position="176"/>
        <end position="199"/>
    </location>
</feature>
<dbReference type="Proteomes" id="UP000609874">
    <property type="component" value="Unassembled WGS sequence"/>
</dbReference>
<feature type="transmembrane region" description="Helical" evidence="1">
    <location>
        <begin position="68"/>
        <end position="90"/>
    </location>
</feature>
<protein>
    <submittedName>
        <fullName evidence="2">Uncharacterized protein</fullName>
    </submittedName>
</protein>
<dbReference type="RefSeq" id="WP_191807318.1">
    <property type="nucleotide sequence ID" value="NZ_JACSQD010000002.1"/>
</dbReference>
<organism evidence="2 3">
    <name type="scientific">Arthrobacter gallicola</name>
    <dbReference type="NCBI Taxonomy" id="2762225"/>
    <lineage>
        <taxon>Bacteria</taxon>
        <taxon>Bacillati</taxon>
        <taxon>Actinomycetota</taxon>
        <taxon>Actinomycetes</taxon>
        <taxon>Micrococcales</taxon>
        <taxon>Micrococcaceae</taxon>
        <taxon>Arthrobacter</taxon>
    </lineage>
</organism>
<evidence type="ECO:0000313" key="3">
    <source>
        <dbReference type="Proteomes" id="UP000609874"/>
    </source>
</evidence>
<sequence>MTVAVAVQVAAFGLSALLALLRFPGALRGRNRGMFTCMVLIALAMALSLPVFYNAVDALLGGRNLTNLVLRLALYAVFVILGVKAAAAFGAPRAGKLIVGPIGLVVLGLTVGLTVYLFAASELPVSSAGLMIYDDQRSVQLYASVGRLYPGYVAACICLPALAAAANTRLKPLHRLGAGLVGSGLVIVVIFCALIELFFIGVFGLLLPFTAVILVTLGLTVMWVSHLRQRRRPSRNLLAESYQNVS</sequence>
<reference evidence="2 3" key="1">
    <citation type="submission" date="2020-08" db="EMBL/GenBank/DDBJ databases">
        <title>A Genomic Blueprint of the Chicken Gut Microbiome.</title>
        <authorList>
            <person name="Gilroy R."/>
            <person name="Ravi A."/>
            <person name="Getino M."/>
            <person name="Pursley I."/>
            <person name="Horton D.L."/>
            <person name="Alikhan N.-F."/>
            <person name="Baker D."/>
            <person name="Gharbi K."/>
            <person name="Hall N."/>
            <person name="Watson M."/>
            <person name="Adriaenssens E.M."/>
            <person name="Foster-Nyarko E."/>
            <person name="Jarju S."/>
            <person name="Secka A."/>
            <person name="Antonio M."/>
            <person name="Oren A."/>
            <person name="Chaudhuri R."/>
            <person name="La Ragione R.M."/>
            <person name="Hildebrand F."/>
            <person name="Pallen M.J."/>
        </authorList>
    </citation>
    <scope>NUCLEOTIDE SEQUENCE [LARGE SCALE GENOMIC DNA]</scope>
    <source>
        <strain evidence="2 3">Sa2CUA1</strain>
    </source>
</reference>
<keyword evidence="1" id="KW-1133">Transmembrane helix</keyword>
<name>A0ABR8UQZ6_9MICC</name>
<feature type="transmembrane region" description="Helical" evidence="1">
    <location>
        <begin position="6"/>
        <end position="23"/>
    </location>
</feature>
<keyword evidence="1" id="KW-0472">Membrane</keyword>
<accession>A0ABR8UQZ6</accession>
<proteinExistence type="predicted"/>
<keyword evidence="3" id="KW-1185">Reference proteome</keyword>
<feature type="transmembrane region" description="Helical" evidence="1">
    <location>
        <begin position="97"/>
        <end position="119"/>
    </location>
</feature>
<evidence type="ECO:0000313" key="2">
    <source>
        <dbReference type="EMBL" id="MBD7994984.1"/>
    </source>
</evidence>
<feature type="transmembrane region" description="Helical" evidence="1">
    <location>
        <begin position="205"/>
        <end position="225"/>
    </location>
</feature>